<sequence length="87" mass="9878">MNHDHAPADRLNLLKPASRRSRPRGSSPPLTRPPRARPRAPRNPPRERHLVTGESPAGEQRPRRRELRRRTPAPGPGWHGEPHGPRP</sequence>
<dbReference type="InParanoid" id="A0A0P0VJS7"/>
<evidence type="ECO:0000313" key="2">
    <source>
        <dbReference type="EMBL" id="BAS79010.1"/>
    </source>
</evidence>
<reference evidence="3" key="1">
    <citation type="journal article" date="2005" name="Nature">
        <title>The map-based sequence of the rice genome.</title>
        <authorList>
            <consortium name="International rice genome sequencing project (IRGSP)"/>
            <person name="Matsumoto T."/>
            <person name="Wu J."/>
            <person name="Kanamori H."/>
            <person name="Katayose Y."/>
            <person name="Fujisawa M."/>
            <person name="Namiki N."/>
            <person name="Mizuno H."/>
            <person name="Yamamoto K."/>
            <person name="Antonio B.A."/>
            <person name="Baba T."/>
            <person name="Sakata K."/>
            <person name="Nagamura Y."/>
            <person name="Aoki H."/>
            <person name="Arikawa K."/>
            <person name="Arita K."/>
            <person name="Bito T."/>
            <person name="Chiden Y."/>
            <person name="Fujitsuka N."/>
            <person name="Fukunaka R."/>
            <person name="Hamada M."/>
            <person name="Harada C."/>
            <person name="Hayashi A."/>
            <person name="Hijishita S."/>
            <person name="Honda M."/>
            <person name="Hosokawa S."/>
            <person name="Ichikawa Y."/>
            <person name="Idonuma A."/>
            <person name="Iijima M."/>
            <person name="Ikeda M."/>
            <person name="Ikeno M."/>
            <person name="Ito K."/>
            <person name="Ito S."/>
            <person name="Ito T."/>
            <person name="Ito Y."/>
            <person name="Ito Y."/>
            <person name="Iwabuchi A."/>
            <person name="Kamiya K."/>
            <person name="Karasawa W."/>
            <person name="Kurita K."/>
            <person name="Katagiri S."/>
            <person name="Kikuta A."/>
            <person name="Kobayashi H."/>
            <person name="Kobayashi N."/>
            <person name="Machita K."/>
            <person name="Maehara T."/>
            <person name="Masukawa M."/>
            <person name="Mizubayashi T."/>
            <person name="Mukai Y."/>
            <person name="Nagasaki H."/>
            <person name="Nagata Y."/>
            <person name="Naito S."/>
            <person name="Nakashima M."/>
            <person name="Nakama Y."/>
            <person name="Nakamichi Y."/>
            <person name="Nakamura M."/>
            <person name="Meguro A."/>
            <person name="Negishi M."/>
            <person name="Ohta I."/>
            <person name="Ohta T."/>
            <person name="Okamoto M."/>
            <person name="Ono N."/>
            <person name="Saji S."/>
            <person name="Sakaguchi M."/>
            <person name="Sakai K."/>
            <person name="Shibata M."/>
            <person name="Shimokawa T."/>
            <person name="Song J."/>
            <person name="Takazaki Y."/>
            <person name="Terasawa K."/>
            <person name="Tsugane M."/>
            <person name="Tsuji K."/>
            <person name="Ueda S."/>
            <person name="Waki K."/>
            <person name="Yamagata H."/>
            <person name="Yamamoto M."/>
            <person name="Yamamoto S."/>
            <person name="Yamane H."/>
            <person name="Yoshiki S."/>
            <person name="Yoshihara R."/>
            <person name="Yukawa K."/>
            <person name="Zhong H."/>
            <person name="Yano M."/>
            <person name="Yuan Q."/>
            <person name="Ouyang S."/>
            <person name="Liu J."/>
            <person name="Jones K.M."/>
            <person name="Gansberger K."/>
            <person name="Moffat K."/>
            <person name="Hill J."/>
            <person name="Bera J."/>
            <person name="Fadrosh D."/>
            <person name="Jin S."/>
            <person name="Johri S."/>
            <person name="Kim M."/>
            <person name="Overton L."/>
            <person name="Reardon M."/>
            <person name="Tsitrin T."/>
            <person name="Vuong H."/>
            <person name="Weaver B."/>
            <person name="Ciecko A."/>
            <person name="Tallon L."/>
            <person name="Jackson J."/>
            <person name="Pai G."/>
            <person name="Aken S.V."/>
            <person name="Utterback T."/>
            <person name="Reidmuller S."/>
            <person name="Feldblyum T."/>
            <person name="Hsiao J."/>
            <person name="Zismann V."/>
            <person name="Iobst S."/>
            <person name="de Vazeille A.R."/>
            <person name="Buell C.R."/>
            <person name="Ying K."/>
            <person name="Li Y."/>
            <person name="Lu T."/>
            <person name="Huang Y."/>
            <person name="Zhao Q."/>
            <person name="Feng Q."/>
            <person name="Zhang L."/>
            <person name="Zhu J."/>
            <person name="Weng Q."/>
            <person name="Mu J."/>
            <person name="Lu Y."/>
            <person name="Fan D."/>
            <person name="Liu Y."/>
            <person name="Guan J."/>
            <person name="Zhang Y."/>
            <person name="Yu S."/>
            <person name="Liu X."/>
            <person name="Zhang Y."/>
            <person name="Hong G."/>
            <person name="Han B."/>
            <person name="Choisne N."/>
            <person name="Demange N."/>
            <person name="Orjeda G."/>
            <person name="Samain S."/>
            <person name="Cattolico L."/>
            <person name="Pelletier E."/>
            <person name="Couloux A."/>
            <person name="Segurens B."/>
            <person name="Wincker P."/>
            <person name="D'Hont A."/>
            <person name="Scarpelli C."/>
            <person name="Weissenbach J."/>
            <person name="Salanoubat M."/>
            <person name="Quetier F."/>
            <person name="Yu Y."/>
            <person name="Kim H.R."/>
            <person name="Rambo T."/>
            <person name="Currie J."/>
            <person name="Collura K."/>
            <person name="Luo M."/>
            <person name="Yang T."/>
            <person name="Ammiraju J.S.S."/>
            <person name="Engler F."/>
            <person name="Soderlund C."/>
            <person name="Wing R.A."/>
            <person name="Palmer L.E."/>
            <person name="de la Bastide M."/>
            <person name="Spiegel L."/>
            <person name="Nascimento L."/>
            <person name="Zutavern T."/>
            <person name="O'Shaughnessy A."/>
            <person name="Dike S."/>
            <person name="Dedhia N."/>
            <person name="Preston R."/>
            <person name="Balija V."/>
            <person name="McCombie W.R."/>
            <person name="Chow T."/>
            <person name="Chen H."/>
            <person name="Chung M."/>
            <person name="Chen C."/>
            <person name="Shaw J."/>
            <person name="Wu H."/>
            <person name="Hsiao K."/>
            <person name="Chao Y."/>
            <person name="Chu M."/>
            <person name="Cheng C."/>
            <person name="Hour A."/>
            <person name="Lee P."/>
            <person name="Lin S."/>
            <person name="Lin Y."/>
            <person name="Liou J."/>
            <person name="Liu S."/>
            <person name="Hsing Y."/>
            <person name="Raghuvanshi S."/>
            <person name="Mohanty A."/>
            <person name="Bharti A.K."/>
            <person name="Gaur A."/>
            <person name="Gupta V."/>
            <person name="Kumar D."/>
            <person name="Ravi V."/>
            <person name="Vij S."/>
            <person name="Kapur A."/>
            <person name="Khurana P."/>
            <person name="Khurana P."/>
            <person name="Khurana J.P."/>
            <person name="Tyagi A.K."/>
            <person name="Gaikwad K."/>
            <person name="Singh A."/>
            <person name="Dalal V."/>
            <person name="Srivastava S."/>
            <person name="Dixit A."/>
            <person name="Pal A.K."/>
            <person name="Ghazi I.A."/>
            <person name="Yadav M."/>
            <person name="Pandit A."/>
            <person name="Bhargava A."/>
            <person name="Sureshbabu K."/>
            <person name="Batra K."/>
            <person name="Sharma T.R."/>
            <person name="Mohapatra T."/>
            <person name="Singh N.K."/>
            <person name="Messing J."/>
            <person name="Nelson A.B."/>
            <person name="Fuks G."/>
            <person name="Kavchok S."/>
            <person name="Keizer G."/>
            <person name="Linton E."/>
            <person name="Llaca V."/>
            <person name="Song R."/>
            <person name="Tanyolac B."/>
            <person name="Young S."/>
            <person name="Ho-Il K."/>
            <person name="Hahn J.H."/>
            <person name="Sangsakoo G."/>
            <person name="Vanavichit A."/>
            <person name="de Mattos Luiz.A.T."/>
            <person name="Zimmer P.D."/>
            <person name="Malone G."/>
            <person name="Dellagostin O."/>
            <person name="de Oliveira A.C."/>
            <person name="Bevan M."/>
            <person name="Bancroft I."/>
            <person name="Minx P."/>
            <person name="Cordum H."/>
            <person name="Wilson R."/>
            <person name="Cheng Z."/>
            <person name="Jin W."/>
            <person name="Jiang J."/>
            <person name="Leong S.A."/>
            <person name="Iwama H."/>
            <person name="Gojobori T."/>
            <person name="Itoh T."/>
            <person name="Niimura Y."/>
            <person name="Fujii Y."/>
            <person name="Habara T."/>
            <person name="Sakai H."/>
            <person name="Sato Y."/>
            <person name="Wilson G."/>
            <person name="Kumar K."/>
            <person name="McCouch S."/>
            <person name="Juretic N."/>
            <person name="Hoen D."/>
            <person name="Wright S."/>
            <person name="Bruskiewich R."/>
            <person name="Bureau T."/>
            <person name="Miyao A."/>
            <person name="Hirochika H."/>
            <person name="Nishikawa T."/>
            <person name="Kadowaki K."/>
            <person name="Sugiura M."/>
            <person name="Burr B."/>
            <person name="Sasaki T."/>
        </authorList>
    </citation>
    <scope>NUCLEOTIDE SEQUENCE [LARGE SCALE GENOMIC DNA]</scope>
    <source>
        <strain evidence="3">cv. Nipponbare</strain>
    </source>
</reference>
<reference evidence="2 3" key="2">
    <citation type="journal article" date="2013" name="Plant Cell Physiol.">
        <title>Rice Annotation Project Database (RAP-DB): an integrative and interactive database for rice genomics.</title>
        <authorList>
            <person name="Sakai H."/>
            <person name="Lee S.S."/>
            <person name="Tanaka T."/>
            <person name="Numa H."/>
            <person name="Kim J."/>
            <person name="Kawahara Y."/>
            <person name="Wakimoto H."/>
            <person name="Yang C.C."/>
            <person name="Iwamoto M."/>
            <person name="Abe T."/>
            <person name="Yamada Y."/>
            <person name="Muto A."/>
            <person name="Inokuchi H."/>
            <person name="Ikemura T."/>
            <person name="Matsumoto T."/>
            <person name="Sasaki T."/>
            <person name="Itoh T."/>
        </authorList>
    </citation>
    <scope>NUCLEOTIDE SEQUENCE [LARGE SCALE GENOMIC DNA]</scope>
    <source>
        <strain evidence="3">cv. Nipponbare</strain>
    </source>
</reference>
<accession>A0A0P0VJS7</accession>
<dbReference type="EMBL" id="AP014958">
    <property type="protein sequence ID" value="BAS79010.1"/>
    <property type="molecule type" value="Genomic_DNA"/>
</dbReference>
<evidence type="ECO:0000256" key="1">
    <source>
        <dbReference type="SAM" id="MobiDB-lite"/>
    </source>
</evidence>
<dbReference type="Gramene" id="Os02t0528300-00">
    <property type="protein sequence ID" value="Os02t0528300-00"/>
    <property type="gene ID" value="Os02g0528300"/>
</dbReference>
<proteinExistence type="predicted"/>
<organism evidence="2 3">
    <name type="scientific">Oryza sativa subsp. japonica</name>
    <name type="common">Rice</name>
    <dbReference type="NCBI Taxonomy" id="39947"/>
    <lineage>
        <taxon>Eukaryota</taxon>
        <taxon>Viridiplantae</taxon>
        <taxon>Streptophyta</taxon>
        <taxon>Embryophyta</taxon>
        <taxon>Tracheophyta</taxon>
        <taxon>Spermatophyta</taxon>
        <taxon>Magnoliopsida</taxon>
        <taxon>Liliopsida</taxon>
        <taxon>Poales</taxon>
        <taxon>Poaceae</taxon>
        <taxon>BOP clade</taxon>
        <taxon>Oryzoideae</taxon>
        <taxon>Oryzeae</taxon>
        <taxon>Oryzinae</taxon>
        <taxon>Oryza</taxon>
        <taxon>Oryza sativa</taxon>
    </lineage>
</organism>
<keyword evidence="3" id="KW-1185">Reference proteome</keyword>
<dbReference type="Proteomes" id="UP000059680">
    <property type="component" value="Chromosome 2"/>
</dbReference>
<reference evidence="2 3" key="3">
    <citation type="journal article" date="2013" name="Rice">
        <title>Improvement of the Oryza sativa Nipponbare reference genome using next generation sequence and optical map data.</title>
        <authorList>
            <person name="Kawahara Y."/>
            <person name="de la Bastide M."/>
            <person name="Hamilton J.P."/>
            <person name="Kanamori H."/>
            <person name="McCombie W.R."/>
            <person name="Ouyang S."/>
            <person name="Schwartz D.C."/>
            <person name="Tanaka T."/>
            <person name="Wu J."/>
            <person name="Zhou S."/>
            <person name="Childs K.L."/>
            <person name="Davidson R.M."/>
            <person name="Lin H."/>
            <person name="Quesada-Ocampo L."/>
            <person name="Vaillancourt B."/>
            <person name="Sakai H."/>
            <person name="Lee S.S."/>
            <person name="Kim J."/>
            <person name="Numa H."/>
            <person name="Itoh T."/>
            <person name="Buell C.R."/>
            <person name="Matsumoto T."/>
        </authorList>
    </citation>
    <scope>NUCLEOTIDE SEQUENCE [LARGE SCALE GENOMIC DNA]</scope>
    <source>
        <strain evidence="3">cv. Nipponbare</strain>
    </source>
</reference>
<evidence type="ECO:0000313" key="3">
    <source>
        <dbReference type="Proteomes" id="UP000059680"/>
    </source>
</evidence>
<feature type="region of interest" description="Disordered" evidence="1">
    <location>
        <begin position="1"/>
        <end position="87"/>
    </location>
</feature>
<protein>
    <submittedName>
        <fullName evidence="2">Os02g0528300 protein</fullName>
    </submittedName>
</protein>
<feature type="compositionally biased region" description="Basic residues" evidence="1">
    <location>
        <begin position="62"/>
        <end position="71"/>
    </location>
</feature>
<dbReference type="AlphaFoldDB" id="A0A0P0VJS7"/>
<gene>
    <name evidence="2" type="ordered locus">Os02g0528300</name>
    <name evidence="2" type="ORF">OSNPB_020528300</name>
</gene>
<dbReference type="PaxDb" id="39947-A0A0P0VJS7"/>
<dbReference type="FunCoup" id="A0A0P0VJS7">
    <property type="interactions" value="1"/>
</dbReference>
<name>A0A0P0VJS7_ORYSJ</name>